<dbReference type="CDD" id="cd00609">
    <property type="entry name" value="AAT_like"/>
    <property type="match status" value="1"/>
</dbReference>
<dbReference type="GO" id="GO:0008483">
    <property type="term" value="F:transaminase activity"/>
    <property type="evidence" value="ECO:0007669"/>
    <property type="project" value="UniProtKB-KW"/>
</dbReference>
<sequence length="452" mass="49799">MASLNFKVAPAVQATEAPPIPKAQAWGCQYVSSPSAPLLDLSQGVPRDAPHPSVLAALSKVASDPQAARYGAILGEPGLRQALAEEIKVQYHISGQGVTSEDVAITTGCNMAFLSLLMTLCPPGKSSVLLPLPAYFNHTMSLSLQDVKPVYVLCEPDNMFKASLLSARSYLASLRKENGDRREPRMIVLVSPSNPTGTVYTNEEIKQWYDLAREYKVALVLDETYRDFVEGESRERGLPHRLFEEPDWRSTLVSLGSFSKGYRIPGHRLGSIIASPELLRHITTICDCMQICPPRPPQIALIPLLPSLRADLLAASLRLLHRRHLFETTVNAISGWKVISSGGFFAYVQFPDNYIYASSILGLKRKKLGSEDVARVLALQCGVVTLPGSFFMPPVVDDEQWDDILNGETLRQDKWLRFAVANVEDDVILSLGPRLKLMNKIMGVDDEGVTSQ</sequence>
<evidence type="ECO:0000256" key="3">
    <source>
        <dbReference type="ARBA" id="ARBA00022576"/>
    </source>
</evidence>
<dbReference type="InterPro" id="IPR004839">
    <property type="entry name" value="Aminotransferase_I/II_large"/>
</dbReference>
<dbReference type="Pfam" id="PF00155">
    <property type="entry name" value="Aminotran_1_2"/>
    <property type="match status" value="1"/>
</dbReference>
<protein>
    <submittedName>
        <fullName evidence="7">Arylformamidase</fullName>
    </submittedName>
</protein>
<evidence type="ECO:0000256" key="2">
    <source>
        <dbReference type="ARBA" id="ARBA00007441"/>
    </source>
</evidence>
<comment type="similarity">
    <text evidence="2">Belongs to the class-I pyridoxal-phosphate-dependent aminotransferase family.</text>
</comment>
<dbReference type="Proteomes" id="UP000199727">
    <property type="component" value="Unassembled WGS sequence"/>
</dbReference>
<reference evidence="7 8" key="1">
    <citation type="submission" date="2017-06" db="EMBL/GenBank/DDBJ databases">
        <title>Global population genomics of the pathogenic fungus Cryptococcus neoformans var. grubii.</title>
        <authorList>
            <person name="Cuomo C."/>
            <person name="Litvintseva A."/>
            <person name="Chen Y."/>
            <person name="Young S."/>
            <person name="Zeng Q."/>
            <person name="Chapman S."/>
            <person name="Gujja S."/>
            <person name="Saif S."/>
            <person name="Birren B."/>
        </authorList>
    </citation>
    <scope>NUCLEOTIDE SEQUENCE [LARGE SCALE GENOMIC DNA]</scope>
    <source>
        <strain evidence="7 8">Tu259-1</strain>
    </source>
</reference>
<dbReference type="EMBL" id="AMKT01000034">
    <property type="protein sequence ID" value="OXG24098.1"/>
    <property type="molecule type" value="Genomic_DNA"/>
</dbReference>
<dbReference type="GO" id="GO:0006520">
    <property type="term" value="P:amino acid metabolic process"/>
    <property type="evidence" value="ECO:0007669"/>
    <property type="project" value="InterPro"/>
</dbReference>
<evidence type="ECO:0000256" key="1">
    <source>
        <dbReference type="ARBA" id="ARBA00001933"/>
    </source>
</evidence>
<dbReference type="InterPro" id="IPR050596">
    <property type="entry name" value="AspAT/PAT-like"/>
</dbReference>
<evidence type="ECO:0000256" key="5">
    <source>
        <dbReference type="ARBA" id="ARBA00022898"/>
    </source>
</evidence>
<dbReference type="Gene3D" id="3.40.640.10">
    <property type="entry name" value="Type I PLP-dependent aspartate aminotransferase-like (Major domain)"/>
    <property type="match status" value="1"/>
</dbReference>
<keyword evidence="4" id="KW-0808">Transferase</keyword>
<dbReference type="PANTHER" id="PTHR46383">
    <property type="entry name" value="ASPARTATE AMINOTRANSFERASE"/>
    <property type="match status" value="1"/>
</dbReference>
<evidence type="ECO:0000313" key="7">
    <source>
        <dbReference type="EMBL" id="OXG24098.1"/>
    </source>
</evidence>
<dbReference type="SUPFAM" id="SSF53383">
    <property type="entry name" value="PLP-dependent transferases"/>
    <property type="match status" value="1"/>
</dbReference>
<dbReference type="NCBIfam" id="NF005732">
    <property type="entry name" value="PRK07550.1"/>
    <property type="match status" value="1"/>
</dbReference>
<evidence type="ECO:0000313" key="8">
    <source>
        <dbReference type="Proteomes" id="UP000199727"/>
    </source>
</evidence>
<accession>A0A854QES2</accession>
<evidence type="ECO:0000259" key="6">
    <source>
        <dbReference type="Pfam" id="PF00155"/>
    </source>
</evidence>
<keyword evidence="5" id="KW-0663">Pyridoxal phosphate</keyword>
<dbReference type="InterPro" id="IPR015424">
    <property type="entry name" value="PyrdxlP-dep_Trfase"/>
</dbReference>
<evidence type="ECO:0000256" key="4">
    <source>
        <dbReference type="ARBA" id="ARBA00022679"/>
    </source>
</evidence>
<feature type="domain" description="Aminotransferase class I/classII large" evidence="6">
    <location>
        <begin position="38"/>
        <end position="425"/>
    </location>
</feature>
<gene>
    <name evidence="7" type="ORF">C361_02647</name>
</gene>
<name>A0A854QES2_CRYNE</name>
<comment type="cofactor">
    <cofactor evidence="1">
        <name>pyridoxal 5'-phosphate</name>
        <dbReference type="ChEBI" id="CHEBI:597326"/>
    </cofactor>
</comment>
<dbReference type="PANTHER" id="PTHR46383:SF1">
    <property type="entry name" value="ASPARTATE AMINOTRANSFERASE"/>
    <property type="match status" value="1"/>
</dbReference>
<dbReference type="InterPro" id="IPR015421">
    <property type="entry name" value="PyrdxlP-dep_Trfase_major"/>
</dbReference>
<organism evidence="7 8">
    <name type="scientific">Cryptococcus neoformans Tu259-1</name>
    <dbReference type="NCBI Taxonomy" id="1230072"/>
    <lineage>
        <taxon>Eukaryota</taxon>
        <taxon>Fungi</taxon>
        <taxon>Dikarya</taxon>
        <taxon>Basidiomycota</taxon>
        <taxon>Agaricomycotina</taxon>
        <taxon>Tremellomycetes</taxon>
        <taxon>Tremellales</taxon>
        <taxon>Cryptococcaceae</taxon>
        <taxon>Cryptococcus</taxon>
        <taxon>Cryptococcus neoformans species complex</taxon>
    </lineage>
</organism>
<comment type="caution">
    <text evidence="7">The sequence shown here is derived from an EMBL/GenBank/DDBJ whole genome shotgun (WGS) entry which is preliminary data.</text>
</comment>
<proteinExistence type="inferred from homology"/>
<dbReference type="GO" id="GO:0030170">
    <property type="term" value="F:pyridoxal phosphate binding"/>
    <property type="evidence" value="ECO:0007669"/>
    <property type="project" value="InterPro"/>
</dbReference>
<dbReference type="AlphaFoldDB" id="A0A854QES2"/>
<dbReference type="OrthoDB" id="7042322at2759"/>
<keyword evidence="3" id="KW-0032">Aminotransferase</keyword>